<evidence type="ECO:0000313" key="3">
    <source>
        <dbReference type="Proteomes" id="UP001190700"/>
    </source>
</evidence>
<feature type="compositionally biased region" description="Pro residues" evidence="1">
    <location>
        <begin position="33"/>
        <end position="42"/>
    </location>
</feature>
<accession>A0AAE0F6U4</accession>
<evidence type="ECO:0000313" key="2">
    <source>
        <dbReference type="EMBL" id="KAK3254166.1"/>
    </source>
</evidence>
<proteinExistence type="predicted"/>
<gene>
    <name evidence="2" type="ORF">CYMTET_36614</name>
</gene>
<protein>
    <submittedName>
        <fullName evidence="2">Uncharacterized protein</fullName>
    </submittedName>
</protein>
<comment type="caution">
    <text evidence="2">The sequence shown here is derived from an EMBL/GenBank/DDBJ whole genome shotgun (WGS) entry which is preliminary data.</text>
</comment>
<organism evidence="2 3">
    <name type="scientific">Cymbomonas tetramitiformis</name>
    <dbReference type="NCBI Taxonomy" id="36881"/>
    <lineage>
        <taxon>Eukaryota</taxon>
        <taxon>Viridiplantae</taxon>
        <taxon>Chlorophyta</taxon>
        <taxon>Pyramimonadophyceae</taxon>
        <taxon>Pyramimonadales</taxon>
        <taxon>Pyramimonadaceae</taxon>
        <taxon>Cymbomonas</taxon>
    </lineage>
</organism>
<feature type="region of interest" description="Disordered" evidence="1">
    <location>
        <begin position="1"/>
        <end position="59"/>
    </location>
</feature>
<name>A0AAE0F6U4_9CHLO</name>
<feature type="compositionally biased region" description="Polar residues" evidence="1">
    <location>
        <begin position="1"/>
        <end position="10"/>
    </location>
</feature>
<keyword evidence="3" id="KW-1185">Reference proteome</keyword>
<sequence length="124" mass="13309">MVTKIHTLQSFAPDHIPSPAKPAHERPPLKLWPAPPDPPPPVRTLALQEPQDPAPDSAEADVSIIGFRCADNLSAEADLLATESAEADVGASPSAAAFNAMELDIEGNDWPAFRTVPWLPSYEH</sequence>
<dbReference type="EMBL" id="LGRX02024043">
    <property type="protein sequence ID" value="KAK3254166.1"/>
    <property type="molecule type" value="Genomic_DNA"/>
</dbReference>
<dbReference type="AlphaFoldDB" id="A0AAE0F6U4"/>
<reference evidence="2 3" key="1">
    <citation type="journal article" date="2015" name="Genome Biol. Evol.">
        <title>Comparative Genomics of a Bacterivorous Green Alga Reveals Evolutionary Causalities and Consequences of Phago-Mixotrophic Mode of Nutrition.</title>
        <authorList>
            <person name="Burns J.A."/>
            <person name="Paasch A."/>
            <person name="Narechania A."/>
            <person name="Kim E."/>
        </authorList>
    </citation>
    <scope>NUCLEOTIDE SEQUENCE [LARGE SCALE GENOMIC DNA]</scope>
    <source>
        <strain evidence="2 3">PLY_AMNH</strain>
    </source>
</reference>
<dbReference type="Proteomes" id="UP001190700">
    <property type="component" value="Unassembled WGS sequence"/>
</dbReference>
<evidence type="ECO:0000256" key="1">
    <source>
        <dbReference type="SAM" id="MobiDB-lite"/>
    </source>
</evidence>